<keyword evidence="11" id="KW-1185">Reference proteome</keyword>
<comment type="caution">
    <text evidence="10">The sequence shown here is derived from an EMBL/GenBank/DDBJ whole genome shotgun (WGS) entry which is preliminary data.</text>
</comment>
<dbReference type="Gene3D" id="2.70.70.10">
    <property type="entry name" value="Glucose Permease (Domain IIA)"/>
    <property type="match status" value="1"/>
</dbReference>
<dbReference type="RefSeq" id="WP_245966126.1">
    <property type="nucleotide sequence ID" value="NZ_BHZE01000015.1"/>
</dbReference>
<evidence type="ECO:0000259" key="9">
    <source>
        <dbReference type="Pfam" id="PF19425"/>
    </source>
</evidence>
<evidence type="ECO:0000259" key="8">
    <source>
        <dbReference type="Pfam" id="PF01551"/>
    </source>
</evidence>
<dbReference type="Pfam" id="PF01551">
    <property type="entry name" value="Peptidase_M23"/>
    <property type="match status" value="1"/>
</dbReference>
<dbReference type="InterPro" id="IPR050570">
    <property type="entry name" value="Cell_wall_metabolism_enzyme"/>
</dbReference>
<reference evidence="10 11" key="1">
    <citation type="submission" date="2018-11" db="EMBL/GenBank/DDBJ databases">
        <title>Schleiferia aggregans sp. nov., a moderately thermophilic heterotrophic bacterium isolated from microbial mats at a terrestrial hot spring.</title>
        <authorList>
            <person name="Iino T."/>
            <person name="Ohkuma M."/>
            <person name="Haruta S."/>
        </authorList>
    </citation>
    <scope>NUCLEOTIDE SEQUENCE [LARGE SCALE GENOMIC DNA]</scope>
    <source>
        <strain evidence="10 11">LA</strain>
    </source>
</reference>
<dbReference type="GO" id="GO:0004222">
    <property type="term" value="F:metalloendopeptidase activity"/>
    <property type="evidence" value="ECO:0007669"/>
    <property type="project" value="TreeGrafter"/>
</dbReference>
<comment type="cofactor">
    <cofactor evidence="1">
        <name>Zn(2+)</name>
        <dbReference type="ChEBI" id="CHEBI:29105"/>
    </cofactor>
</comment>
<dbReference type="PANTHER" id="PTHR21666">
    <property type="entry name" value="PEPTIDASE-RELATED"/>
    <property type="match status" value="1"/>
</dbReference>
<proteinExistence type="predicted"/>
<evidence type="ECO:0000256" key="6">
    <source>
        <dbReference type="ARBA" id="ARBA00022833"/>
    </source>
</evidence>
<dbReference type="AlphaFoldDB" id="A0A401XM25"/>
<dbReference type="GO" id="GO:0030313">
    <property type="term" value="C:cell envelope"/>
    <property type="evidence" value="ECO:0007669"/>
    <property type="project" value="UniProtKB-SubCell"/>
</dbReference>
<dbReference type="Proteomes" id="UP000286715">
    <property type="component" value="Unassembled WGS sequence"/>
</dbReference>
<name>A0A401XM25_9FLAO</name>
<keyword evidence="4" id="KW-0479">Metal-binding</keyword>
<evidence type="ECO:0000256" key="2">
    <source>
        <dbReference type="ARBA" id="ARBA00004196"/>
    </source>
</evidence>
<dbReference type="InterPro" id="IPR011055">
    <property type="entry name" value="Dup_hybrid_motif"/>
</dbReference>
<evidence type="ECO:0000256" key="3">
    <source>
        <dbReference type="ARBA" id="ARBA00022670"/>
    </source>
</evidence>
<dbReference type="InterPro" id="IPR016047">
    <property type="entry name" value="M23ase_b-sheet_dom"/>
</dbReference>
<keyword evidence="3" id="KW-0645">Protease</keyword>
<comment type="subcellular location">
    <subcellularLocation>
        <location evidence="2">Cell envelope</location>
    </subcellularLocation>
</comment>
<keyword evidence="6" id="KW-0862">Zinc</keyword>
<evidence type="ECO:0000256" key="1">
    <source>
        <dbReference type="ARBA" id="ARBA00001947"/>
    </source>
</evidence>
<dbReference type="GO" id="GO:0006508">
    <property type="term" value="P:proteolysis"/>
    <property type="evidence" value="ECO:0007669"/>
    <property type="project" value="UniProtKB-KW"/>
</dbReference>
<accession>A0A401XM25</accession>
<dbReference type="EMBL" id="BHZE01000015">
    <property type="protein sequence ID" value="GCD78075.1"/>
    <property type="molecule type" value="Genomic_DNA"/>
</dbReference>
<dbReference type="Pfam" id="PF19425">
    <property type="entry name" value="Csd3_N2"/>
    <property type="match status" value="1"/>
</dbReference>
<evidence type="ECO:0000256" key="4">
    <source>
        <dbReference type="ARBA" id="ARBA00022723"/>
    </source>
</evidence>
<feature type="domain" description="M23ase beta-sheet core" evidence="8">
    <location>
        <begin position="285"/>
        <end position="381"/>
    </location>
</feature>
<evidence type="ECO:0000256" key="5">
    <source>
        <dbReference type="ARBA" id="ARBA00022801"/>
    </source>
</evidence>
<evidence type="ECO:0000313" key="10">
    <source>
        <dbReference type="EMBL" id="GCD78075.1"/>
    </source>
</evidence>
<dbReference type="PANTHER" id="PTHR21666:SF288">
    <property type="entry name" value="CELL DIVISION PROTEIN YTFB"/>
    <property type="match status" value="1"/>
</dbReference>
<dbReference type="SUPFAM" id="SSF51261">
    <property type="entry name" value="Duplicated hybrid motif"/>
    <property type="match status" value="1"/>
</dbReference>
<protein>
    <submittedName>
        <fullName evidence="10">Peptidase M23</fullName>
    </submittedName>
</protein>
<dbReference type="Gene3D" id="3.10.450.350">
    <property type="match status" value="1"/>
</dbReference>
<sequence>MNKKVLKRTALLLLFLFALISFKLIITKISNSEDTELEEEIAEEAEIFFHGLSLSDYDTATVTVRTGDILPKALARANIAAATAQRVSLLAMDYLRPVEIVPGQAIRIFVSRADSLPTYAVYEVNPAKKVVMRLTDSLYAYQELKQVVTSQRTIGAIIQSSLYQDLVDQGVPATVVVRLADLYSWSIDFFKIQPNDSIKLIYEQQMVDDSIPMGTGKILAAVLFHKNKPHYGFYYRSADGAIDGYYNEQAEALKSFFLKAPLNFFRITSRYNLRRFHPVLKTTRPHLGTDYAAPHGTPIMTTADGIIEAMGYTAGNGNYVKVKHNKTYSTQYLHMSRFKAGLRVGSRVKQGDIIGYVGSTGLATGPHVCYRFWKNGKQVDPLSIDLPVAKPMDDKYKAAYLQSIARTRQQLDSYHIAPPAAQDESKPLASNR</sequence>
<feature type="domain" description="Csd3-like second N-terminal" evidence="9">
    <location>
        <begin position="153"/>
        <end position="272"/>
    </location>
</feature>
<dbReference type="GO" id="GO:0046872">
    <property type="term" value="F:metal ion binding"/>
    <property type="evidence" value="ECO:0007669"/>
    <property type="project" value="UniProtKB-KW"/>
</dbReference>
<organism evidence="10 11">
    <name type="scientific">Thermaurantimonas aggregans</name>
    <dbReference type="NCBI Taxonomy" id="2173829"/>
    <lineage>
        <taxon>Bacteria</taxon>
        <taxon>Pseudomonadati</taxon>
        <taxon>Bacteroidota</taxon>
        <taxon>Flavobacteriia</taxon>
        <taxon>Flavobacteriales</taxon>
        <taxon>Schleiferiaceae</taxon>
        <taxon>Thermaurantimonas</taxon>
    </lineage>
</organism>
<keyword evidence="5" id="KW-0378">Hydrolase</keyword>
<gene>
    <name evidence="10" type="ORF">JCM31826_15570</name>
</gene>
<dbReference type="CDD" id="cd12797">
    <property type="entry name" value="M23_peptidase"/>
    <property type="match status" value="1"/>
</dbReference>
<evidence type="ECO:0000313" key="11">
    <source>
        <dbReference type="Proteomes" id="UP000286715"/>
    </source>
</evidence>
<keyword evidence="7" id="KW-0482">Metalloprotease</keyword>
<dbReference type="InterPro" id="IPR045834">
    <property type="entry name" value="Csd3_N2"/>
</dbReference>
<evidence type="ECO:0000256" key="7">
    <source>
        <dbReference type="ARBA" id="ARBA00023049"/>
    </source>
</evidence>